<comment type="caution">
    <text evidence="5">The sequence shown here is derived from an EMBL/GenBank/DDBJ whole genome shotgun (WGS) entry which is preliminary data.</text>
</comment>
<accession>A0A8H5M738</accession>
<dbReference type="GO" id="GO:0016567">
    <property type="term" value="P:protein ubiquitination"/>
    <property type="evidence" value="ECO:0007669"/>
    <property type="project" value="TreeGrafter"/>
</dbReference>
<reference evidence="5 6" key="1">
    <citation type="journal article" date="2020" name="ISME J.">
        <title>Uncovering the hidden diversity of litter-decomposition mechanisms in mushroom-forming fungi.</title>
        <authorList>
            <person name="Floudas D."/>
            <person name="Bentzer J."/>
            <person name="Ahren D."/>
            <person name="Johansson T."/>
            <person name="Persson P."/>
            <person name="Tunlid A."/>
        </authorList>
    </citation>
    <scope>NUCLEOTIDE SEQUENCE [LARGE SCALE GENOMIC DNA]</scope>
    <source>
        <strain evidence="5 6">CBS 661.87</strain>
    </source>
</reference>
<proteinExistence type="predicted"/>
<dbReference type="Pfam" id="PF02182">
    <property type="entry name" value="SAD_SRA"/>
    <property type="match status" value="1"/>
</dbReference>
<keyword evidence="6" id="KW-1185">Reference proteome</keyword>
<dbReference type="SMART" id="SM00466">
    <property type="entry name" value="SRA"/>
    <property type="match status" value="1"/>
</dbReference>
<evidence type="ECO:0000256" key="1">
    <source>
        <dbReference type="ARBA" id="ARBA00023242"/>
    </source>
</evidence>
<feature type="compositionally biased region" description="Basic and acidic residues" evidence="3">
    <location>
        <begin position="227"/>
        <end position="237"/>
    </location>
</feature>
<dbReference type="Proteomes" id="UP000565441">
    <property type="component" value="Unassembled WGS sequence"/>
</dbReference>
<evidence type="ECO:0000313" key="6">
    <source>
        <dbReference type="Proteomes" id="UP000565441"/>
    </source>
</evidence>
<dbReference type="SUPFAM" id="SSF88697">
    <property type="entry name" value="PUA domain-like"/>
    <property type="match status" value="1"/>
</dbReference>
<dbReference type="PANTHER" id="PTHR14140:SF27">
    <property type="entry name" value="OS04G0289800 PROTEIN"/>
    <property type="match status" value="1"/>
</dbReference>
<organism evidence="5 6">
    <name type="scientific">Tricholomella constricta</name>
    <dbReference type="NCBI Taxonomy" id="117010"/>
    <lineage>
        <taxon>Eukaryota</taxon>
        <taxon>Fungi</taxon>
        <taxon>Dikarya</taxon>
        <taxon>Basidiomycota</taxon>
        <taxon>Agaricomycotina</taxon>
        <taxon>Agaricomycetes</taxon>
        <taxon>Agaricomycetidae</taxon>
        <taxon>Agaricales</taxon>
        <taxon>Tricholomatineae</taxon>
        <taxon>Lyophyllaceae</taxon>
        <taxon>Tricholomella</taxon>
    </lineage>
</organism>
<dbReference type="InterPro" id="IPR045134">
    <property type="entry name" value="UHRF1/2-like"/>
</dbReference>
<dbReference type="PROSITE" id="PS51015">
    <property type="entry name" value="YDG"/>
    <property type="match status" value="1"/>
</dbReference>
<evidence type="ECO:0000256" key="2">
    <source>
        <dbReference type="PROSITE-ProRule" id="PRU00358"/>
    </source>
</evidence>
<dbReference type="PANTHER" id="PTHR14140">
    <property type="entry name" value="E3 UBIQUITIN-PROTEIN LIGASE UHRF-RELATED"/>
    <property type="match status" value="1"/>
</dbReference>
<evidence type="ECO:0000313" key="5">
    <source>
        <dbReference type="EMBL" id="KAF5383288.1"/>
    </source>
</evidence>
<dbReference type="InterPro" id="IPR015947">
    <property type="entry name" value="PUA-like_sf"/>
</dbReference>
<dbReference type="EMBL" id="JAACJP010000007">
    <property type="protein sequence ID" value="KAF5383288.1"/>
    <property type="molecule type" value="Genomic_DNA"/>
</dbReference>
<feature type="domain" description="YDG" evidence="4">
    <location>
        <begin position="13"/>
        <end position="183"/>
    </location>
</feature>
<comment type="subcellular location">
    <subcellularLocation>
        <location evidence="2">Nucleus</location>
    </subcellularLocation>
</comment>
<evidence type="ECO:0000256" key="3">
    <source>
        <dbReference type="SAM" id="MobiDB-lite"/>
    </source>
</evidence>
<dbReference type="GO" id="GO:0061630">
    <property type="term" value="F:ubiquitin protein ligase activity"/>
    <property type="evidence" value="ECO:0007669"/>
    <property type="project" value="TreeGrafter"/>
</dbReference>
<dbReference type="Gene3D" id="2.30.280.10">
    <property type="entry name" value="SRA-YDG"/>
    <property type="match status" value="1"/>
</dbReference>
<keyword evidence="1 2" id="KW-0539">Nucleus</keyword>
<dbReference type="AlphaFoldDB" id="A0A8H5M738"/>
<dbReference type="InterPro" id="IPR003105">
    <property type="entry name" value="SRA_YDG"/>
</dbReference>
<dbReference type="GO" id="GO:0044027">
    <property type="term" value="P:negative regulation of gene expression via chromosomal CpG island methylation"/>
    <property type="evidence" value="ECO:0007669"/>
    <property type="project" value="TreeGrafter"/>
</dbReference>
<dbReference type="InterPro" id="IPR036987">
    <property type="entry name" value="SRA-YDG_sf"/>
</dbReference>
<feature type="region of interest" description="Disordered" evidence="3">
    <location>
        <begin position="196"/>
        <end position="237"/>
    </location>
</feature>
<name>A0A8H5M738_9AGAR</name>
<protein>
    <recommendedName>
        <fullName evidence="4">YDG domain-containing protein</fullName>
    </recommendedName>
</protein>
<dbReference type="OrthoDB" id="2270193at2759"/>
<gene>
    <name evidence="5" type="ORF">D9615_005023</name>
</gene>
<dbReference type="GO" id="GO:0005634">
    <property type="term" value="C:nucleus"/>
    <property type="evidence" value="ECO:0007669"/>
    <property type="project" value="UniProtKB-SubCell"/>
</dbReference>
<sequence length="237" mass="26606">MSRFIDRSGKRFGEIEDAPVGTSFDGYKDLRNAGVHVMSQAGIHGSQREGAYSIVLNSHESRKSKGYNDIDRGRIIIYIGPGWNKSEVNPEQTEMQGRDIAALRTASESSGDGVDQKWTPGNRALLKSQWTQRPIRVIRGKDSPNSVLRPNEGYRYDGLYKVTNHRYVLNRQGRRICKFTLERLPHQLTIPNRATLPMPWPRLLHPSPSPPSSKSEENSGGTLSELESGRTEKGGDY</sequence>
<evidence type="ECO:0000259" key="4">
    <source>
        <dbReference type="PROSITE" id="PS51015"/>
    </source>
</evidence>